<feature type="compositionally biased region" description="Polar residues" evidence="1">
    <location>
        <begin position="61"/>
        <end position="83"/>
    </location>
</feature>
<dbReference type="EMBL" id="JAOTOJ010000002">
    <property type="protein sequence ID" value="KAK9405690.1"/>
    <property type="molecule type" value="Genomic_DNA"/>
</dbReference>
<evidence type="ECO:0000313" key="3">
    <source>
        <dbReference type="Proteomes" id="UP001474421"/>
    </source>
</evidence>
<accession>A0AAW1BVA2</accession>
<feature type="region of interest" description="Disordered" evidence="1">
    <location>
        <begin position="30"/>
        <end position="83"/>
    </location>
</feature>
<evidence type="ECO:0000313" key="2">
    <source>
        <dbReference type="EMBL" id="KAK9405690.1"/>
    </source>
</evidence>
<proteinExistence type="predicted"/>
<evidence type="ECO:0000256" key="1">
    <source>
        <dbReference type="SAM" id="MobiDB-lite"/>
    </source>
</evidence>
<reference evidence="2 3" key="1">
    <citation type="journal article" date="2024" name="Proc. Natl. Acad. Sci. U.S.A.">
        <title>The genetic regulatory architecture and epigenomic basis for age-related changes in rattlesnake venom.</title>
        <authorList>
            <person name="Hogan M.P."/>
            <person name="Holding M.L."/>
            <person name="Nystrom G.S."/>
            <person name="Colston T.J."/>
            <person name="Bartlett D.A."/>
            <person name="Mason A.J."/>
            <person name="Ellsworth S.A."/>
            <person name="Rautsaw R.M."/>
            <person name="Lawrence K.C."/>
            <person name="Strickland J.L."/>
            <person name="He B."/>
            <person name="Fraser P."/>
            <person name="Margres M.J."/>
            <person name="Gilbert D.M."/>
            <person name="Gibbs H.L."/>
            <person name="Parkinson C.L."/>
            <person name="Rokyta D.R."/>
        </authorList>
    </citation>
    <scope>NUCLEOTIDE SEQUENCE [LARGE SCALE GENOMIC DNA]</scope>
    <source>
        <strain evidence="2">DRR0105</strain>
    </source>
</reference>
<dbReference type="Proteomes" id="UP001474421">
    <property type="component" value="Unassembled WGS sequence"/>
</dbReference>
<feature type="compositionally biased region" description="Basic and acidic residues" evidence="1">
    <location>
        <begin position="30"/>
        <end position="39"/>
    </location>
</feature>
<protein>
    <submittedName>
        <fullName evidence="2">TIGD1: Tigger transposable element-derived protein 1</fullName>
    </submittedName>
</protein>
<sequence>MDPDVERFRRVHWEMCEILKCYREIYEGKKKEKNDKENKQNGLLKKATPSPAPLPFLLPFQSTGIQNPDPQPSTSYASGSDVPENTENYEYFQGFISNLMLTEYEGCGTTHKKTFQVGRSEEVDLGRFH</sequence>
<dbReference type="AlphaFoldDB" id="A0AAW1BVA2"/>
<keyword evidence="3" id="KW-1185">Reference proteome</keyword>
<name>A0AAW1BVA2_CROAD</name>
<comment type="caution">
    <text evidence="2">The sequence shown here is derived from an EMBL/GenBank/DDBJ whole genome shotgun (WGS) entry which is preliminary data.</text>
</comment>
<organism evidence="2 3">
    <name type="scientific">Crotalus adamanteus</name>
    <name type="common">Eastern diamondback rattlesnake</name>
    <dbReference type="NCBI Taxonomy" id="8729"/>
    <lineage>
        <taxon>Eukaryota</taxon>
        <taxon>Metazoa</taxon>
        <taxon>Chordata</taxon>
        <taxon>Craniata</taxon>
        <taxon>Vertebrata</taxon>
        <taxon>Euteleostomi</taxon>
        <taxon>Lepidosauria</taxon>
        <taxon>Squamata</taxon>
        <taxon>Bifurcata</taxon>
        <taxon>Unidentata</taxon>
        <taxon>Episquamata</taxon>
        <taxon>Toxicofera</taxon>
        <taxon>Serpentes</taxon>
        <taxon>Colubroidea</taxon>
        <taxon>Viperidae</taxon>
        <taxon>Crotalinae</taxon>
        <taxon>Crotalus</taxon>
    </lineage>
</organism>
<gene>
    <name evidence="2" type="ORF">NXF25_004464</name>
</gene>